<dbReference type="EMBL" id="CAJVCH010070278">
    <property type="protein sequence ID" value="CAG7720392.1"/>
    <property type="molecule type" value="Genomic_DNA"/>
</dbReference>
<evidence type="ECO:0008006" key="5">
    <source>
        <dbReference type="Google" id="ProtNLM"/>
    </source>
</evidence>
<feature type="domain" description="DUF5641" evidence="2">
    <location>
        <begin position="468"/>
        <end position="561"/>
    </location>
</feature>
<dbReference type="Proteomes" id="UP000708208">
    <property type="component" value="Unassembled WGS sequence"/>
</dbReference>
<dbReference type="AlphaFoldDB" id="A0A8J2NVY8"/>
<dbReference type="PANTHER" id="PTHR47331:SF1">
    <property type="entry name" value="GAG-LIKE PROTEIN"/>
    <property type="match status" value="1"/>
</dbReference>
<organism evidence="3 4">
    <name type="scientific">Allacma fusca</name>
    <dbReference type="NCBI Taxonomy" id="39272"/>
    <lineage>
        <taxon>Eukaryota</taxon>
        <taxon>Metazoa</taxon>
        <taxon>Ecdysozoa</taxon>
        <taxon>Arthropoda</taxon>
        <taxon>Hexapoda</taxon>
        <taxon>Collembola</taxon>
        <taxon>Symphypleona</taxon>
        <taxon>Sminthuridae</taxon>
        <taxon>Allacma</taxon>
    </lineage>
</organism>
<dbReference type="Pfam" id="PF17921">
    <property type="entry name" value="Integrase_H2C2"/>
    <property type="match status" value="1"/>
</dbReference>
<dbReference type="PANTHER" id="PTHR47331">
    <property type="entry name" value="PHD-TYPE DOMAIN-CONTAINING PROTEIN"/>
    <property type="match status" value="1"/>
</dbReference>
<evidence type="ECO:0000259" key="2">
    <source>
        <dbReference type="Pfam" id="PF18701"/>
    </source>
</evidence>
<accession>A0A8J2NVY8</accession>
<evidence type="ECO:0000313" key="4">
    <source>
        <dbReference type="Proteomes" id="UP000708208"/>
    </source>
</evidence>
<reference evidence="3" key="1">
    <citation type="submission" date="2021-06" db="EMBL/GenBank/DDBJ databases">
        <authorList>
            <person name="Hodson N. C."/>
            <person name="Mongue J. A."/>
            <person name="Jaron S. K."/>
        </authorList>
    </citation>
    <scope>NUCLEOTIDE SEQUENCE</scope>
</reference>
<name>A0A8J2NVY8_9HEXA</name>
<dbReference type="OrthoDB" id="5984724at2759"/>
<proteinExistence type="predicted"/>
<dbReference type="InterPro" id="IPR040676">
    <property type="entry name" value="DUF5641"/>
</dbReference>
<keyword evidence="4" id="KW-1185">Reference proteome</keyword>
<dbReference type="Pfam" id="PF18701">
    <property type="entry name" value="DUF5641"/>
    <property type="match status" value="1"/>
</dbReference>
<evidence type="ECO:0000313" key="3">
    <source>
        <dbReference type="EMBL" id="CAG7720392.1"/>
    </source>
</evidence>
<sequence>MQKLWLLKISWDETVPSNIASEWGKYRSNLVAVERINIPRCIVPSNVKWKELHGFCDSSEKAFAAAVYIRTITHNEEVHMHLLTSKTKVAPLKQVSLPRLELCGAVLLARLITPKCEQSPETQESLSEEPKLKGHERQVGFLTSAEMNNALLTLIRQEQRLKFSNEINLLVTKQEISNKSKLKCLNPFIDSNDLLRVGGRLRHSELPNNQKNPLVLPSQSLLTTLIVRDVHLSHLHAGPQLMLQALRQSYWILNGKNTVKYFYRKCVRCFRQNANICNQLMGDLPASRVIPSPAFSKCGVDFAGPFLLRVCKGRGQKRFKAYVCLFICFITRAIHLELVSDLSTPAFLATLKRFIGRRGKPFQIFSDCGTNFVGASRELRELHKFTNTVPHNEVVTRHLSQKGIEWIFNPPSAPHFGGLWEAGVRPLCPLSEDPNDLCALTPGHFLMGRQLTAIPEPVYSDVPSNRLSRWQLSEKVVQHFWRRWASEYLSRLQQRPKWMSSHPNIEVNSLVLLKDERLPKLQWKLGRIIAVHPGQDNKVRVVTVKTMEGLFKRPISKICILPIDTTATTTEDQL</sequence>
<evidence type="ECO:0000259" key="1">
    <source>
        <dbReference type="Pfam" id="PF17921"/>
    </source>
</evidence>
<gene>
    <name evidence="3" type="ORF">AFUS01_LOCUS9671</name>
</gene>
<protein>
    <recommendedName>
        <fullName evidence="5">Integrase catalytic domain-containing protein</fullName>
    </recommendedName>
</protein>
<comment type="caution">
    <text evidence="3">The sequence shown here is derived from an EMBL/GenBank/DDBJ whole genome shotgun (WGS) entry which is preliminary data.</text>
</comment>
<feature type="domain" description="Integrase zinc-binding" evidence="1">
    <location>
        <begin position="222"/>
        <end position="274"/>
    </location>
</feature>
<dbReference type="InterPro" id="IPR008042">
    <property type="entry name" value="Retrotrans_Pao"/>
</dbReference>
<dbReference type="Pfam" id="PF05380">
    <property type="entry name" value="Peptidase_A17"/>
    <property type="match status" value="1"/>
</dbReference>
<dbReference type="InterPro" id="IPR041588">
    <property type="entry name" value="Integrase_H2C2"/>
</dbReference>